<evidence type="ECO:0000256" key="9">
    <source>
        <dbReference type="ARBA" id="ARBA00023102"/>
    </source>
</evidence>
<dbReference type="NCBIfam" id="TIGR02067">
    <property type="entry name" value="his_9_HisN"/>
    <property type="match status" value="1"/>
</dbReference>
<evidence type="ECO:0000256" key="11">
    <source>
        <dbReference type="ARBA" id="ARBA00049158"/>
    </source>
</evidence>
<keyword evidence="8 12" id="KW-0460">Magnesium</keyword>
<keyword evidence="7" id="KW-0378">Hydrolase</keyword>
<dbReference type="EC" id="3.1.3.15" evidence="4"/>
<evidence type="ECO:0000256" key="1">
    <source>
        <dbReference type="ARBA" id="ARBA00001946"/>
    </source>
</evidence>
<dbReference type="STRING" id="3218.A0A2K1KAQ7"/>
<dbReference type="GO" id="GO:0046872">
    <property type="term" value="F:metal ion binding"/>
    <property type="evidence" value="ECO:0007669"/>
    <property type="project" value="UniProtKB-KW"/>
</dbReference>
<keyword evidence="9" id="KW-0368">Histidine biosynthesis</keyword>
<keyword evidence="5" id="KW-0028">Amino-acid biosynthesis</keyword>
<dbReference type="EnsemblPlants" id="Pp3c7_6620V3.2">
    <property type="protein sequence ID" value="Pp3c7_6620V3.2"/>
    <property type="gene ID" value="Pp3c7_6620"/>
</dbReference>
<dbReference type="PRINTS" id="PR00377">
    <property type="entry name" value="IMPHPHTASES"/>
</dbReference>
<name>A0A2K1KAQ7_PHYPA</name>
<dbReference type="InterPro" id="IPR020583">
    <property type="entry name" value="Inositol_monoP_metal-BS"/>
</dbReference>
<dbReference type="UniPathway" id="UPA00031">
    <property type="reaction ID" value="UER00013"/>
</dbReference>
<dbReference type="GO" id="GO:0000105">
    <property type="term" value="P:L-histidine biosynthetic process"/>
    <property type="evidence" value="ECO:0000318"/>
    <property type="project" value="GO_Central"/>
</dbReference>
<feature type="binding site" evidence="12">
    <location>
        <position position="202"/>
    </location>
    <ligand>
        <name>Mg(2+)</name>
        <dbReference type="ChEBI" id="CHEBI:18420"/>
        <label>1</label>
        <note>catalytic</note>
    </ligand>
</feature>
<dbReference type="Gene3D" id="3.40.190.80">
    <property type="match status" value="1"/>
</dbReference>
<comment type="similarity">
    <text evidence="3">Belongs to the inositol monophosphatase superfamily.</text>
</comment>
<evidence type="ECO:0000313" key="15">
    <source>
        <dbReference type="Proteomes" id="UP000006727"/>
    </source>
</evidence>
<evidence type="ECO:0000256" key="5">
    <source>
        <dbReference type="ARBA" id="ARBA00022605"/>
    </source>
</evidence>
<dbReference type="AlphaFoldDB" id="A0A2K1KAQ7"/>
<reference evidence="13 15" key="2">
    <citation type="journal article" date="2018" name="Plant J.">
        <title>The Physcomitrella patens chromosome-scale assembly reveals moss genome structure and evolution.</title>
        <authorList>
            <person name="Lang D."/>
            <person name="Ullrich K.K."/>
            <person name="Murat F."/>
            <person name="Fuchs J."/>
            <person name="Jenkins J."/>
            <person name="Haas F.B."/>
            <person name="Piednoel M."/>
            <person name="Gundlach H."/>
            <person name="Van Bel M."/>
            <person name="Meyberg R."/>
            <person name="Vives C."/>
            <person name="Morata J."/>
            <person name="Symeonidi A."/>
            <person name="Hiss M."/>
            <person name="Muchero W."/>
            <person name="Kamisugi Y."/>
            <person name="Saleh O."/>
            <person name="Blanc G."/>
            <person name="Decker E.L."/>
            <person name="van Gessel N."/>
            <person name="Grimwood J."/>
            <person name="Hayes R.D."/>
            <person name="Graham S.W."/>
            <person name="Gunter L.E."/>
            <person name="McDaniel S.F."/>
            <person name="Hoernstein S.N.W."/>
            <person name="Larsson A."/>
            <person name="Li F.W."/>
            <person name="Perroud P.F."/>
            <person name="Phillips J."/>
            <person name="Ranjan P."/>
            <person name="Rokshar D.S."/>
            <person name="Rothfels C.J."/>
            <person name="Schneider L."/>
            <person name="Shu S."/>
            <person name="Stevenson D.W."/>
            <person name="Thummler F."/>
            <person name="Tillich M."/>
            <person name="Villarreal Aguilar J.C."/>
            <person name="Widiez T."/>
            <person name="Wong G.K."/>
            <person name="Wymore A."/>
            <person name="Zhang Y."/>
            <person name="Zimmer A.D."/>
            <person name="Quatrano R.S."/>
            <person name="Mayer K.F.X."/>
            <person name="Goodstein D."/>
            <person name="Casacuberta J.M."/>
            <person name="Vandepoele K."/>
            <person name="Reski R."/>
            <person name="Cuming A.C."/>
            <person name="Tuskan G.A."/>
            <person name="Maumus F."/>
            <person name="Salse J."/>
            <person name="Schmutz J."/>
            <person name="Rensing S.A."/>
        </authorList>
    </citation>
    <scope>NUCLEOTIDE SEQUENCE [LARGE SCALE GENOMIC DNA]</scope>
    <source>
        <strain evidence="14 15">cv. Gransden 2004</strain>
    </source>
</reference>
<evidence type="ECO:0000256" key="8">
    <source>
        <dbReference type="ARBA" id="ARBA00022842"/>
    </source>
</evidence>
<dbReference type="GO" id="GO:0042578">
    <property type="term" value="F:phosphoric ester hydrolase activity"/>
    <property type="evidence" value="ECO:0000318"/>
    <property type="project" value="GO_Central"/>
</dbReference>
<dbReference type="PaxDb" id="3218-PP1S42_246V6.1"/>
<dbReference type="Gene3D" id="3.30.540.10">
    <property type="entry name" value="Fructose-1,6-Bisphosphatase, subunit A, domain 1"/>
    <property type="match status" value="1"/>
</dbReference>
<comment type="pathway">
    <text evidence="2">Amino-acid biosynthesis; L-histidine biosynthesis; L-histidine from 5-phospho-alpha-D-ribose 1-diphosphate: step 8/9.</text>
</comment>
<dbReference type="InterPro" id="IPR011809">
    <property type="entry name" value="His_9_proposed"/>
</dbReference>
<comment type="cofactor">
    <cofactor evidence="1 12">
        <name>Mg(2+)</name>
        <dbReference type="ChEBI" id="CHEBI:18420"/>
    </cofactor>
</comment>
<evidence type="ECO:0000256" key="10">
    <source>
        <dbReference type="ARBA" id="ARBA00033209"/>
    </source>
</evidence>
<dbReference type="PANTHER" id="PTHR43200">
    <property type="entry name" value="PHOSPHATASE"/>
    <property type="match status" value="1"/>
</dbReference>
<reference evidence="13 15" key="1">
    <citation type="journal article" date="2008" name="Science">
        <title>The Physcomitrella genome reveals evolutionary insights into the conquest of land by plants.</title>
        <authorList>
            <person name="Rensing S."/>
            <person name="Lang D."/>
            <person name="Zimmer A."/>
            <person name="Terry A."/>
            <person name="Salamov A."/>
            <person name="Shapiro H."/>
            <person name="Nishiyama T."/>
            <person name="Perroud P.-F."/>
            <person name="Lindquist E."/>
            <person name="Kamisugi Y."/>
            <person name="Tanahashi T."/>
            <person name="Sakakibara K."/>
            <person name="Fujita T."/>
            <person name="Oishi K."/>
            <person name="Shin-I T."/>
            <person name="Kuroki Y."/>
            <person name="Toyoda A."/>
            <person name="Suzuki Y."/>
            <person name="Hashimoto A."/>
            <person name="Yamaguchi K."/>
            <person name="Sugano A."/>
            <person name="Kohara Y."/>
            <person name="Fujiyama A."/>
            <person name="Anterola A."/>
            <person name="Aoki S."/>
            <person name="Ashton N."/>
            <person name="Barbazuk W.B."/>
            <person name="Barker E."/>
            <person name="Bennetzen J."/>
            <person name="Bezanilla M."/>
            <person name="Blankenship R."/>
            <person name="Cho S.H."/>
            <person name="Dutcher S."/>
            <person name="Estelle M."/>
            <person name="Fawcett J.A."/>
            <person name="Gundlach H."/>
            <person name="Hanada K."/>
            <person name="Heyl A."/>
            <person name="Hicks K.A."/>
            <person name="Hugh J."/>
            <person name="Lohr M."/>
            <person name="Mayer K."/>
            <person name="Melkozernov A."/>
            <person name="Murata T."/>
            <person name="Nelson D."/>
            <person name="Pils B."/>
            <person name="Prigge M."/>
            <person name="Reiss B."/>
            <person name="Renner T."/>
            <person name="Rombauts S."/>
            <person name="Rushton P."/>
            <person name="Sanderfoot A."/>
            <person name="Schween G."/>
            <person name="Shiu S.-H."/>
            <person name="Stueber K."/>
            <person name="Theodoulou F.L."/>
            <person name="Tu H."/>
            <person name="Van de Peer Y."/>
            <person name="Verrier P.J."/>
            <person name="Waters E."/>
            <person name="Wood A."/>
            <person name="Yang L."/>
            <person name="Cove D."/>
            <person name="Cuming A."/>
            <person name="Hasebe M."/>
            <person name="Lucas S."/>
            <person name="Mishler D.B."/>
            <person name="Reski R."/>
            <person name="Grigoriev I."/>
            <person name="Quatrano R.S."/>
            <person name="Boore J.L."/>
        </authorList>
    </citation>
    <scope>NUCLEOTIDE SEQUENCE [LARGE SCALE GENOMIC DNA]</scope>
    <source>
        <strain evidence="14 15">cv. Gransden 2004</strain>
    </source>
</reference>
<keyword evidence="6 12" id="KW-0479">Metal-binding</keyword>
<dbReference type="Pfam" id="PF00459">
    <property type="entry name" value="Inositol_P"/>
    <property type="match status" value="1"/>
</dbReference>
<reference evidence="14" key="3">
    <citation type="submission" date="2020-12" db="UniProtKB">
        <authorList>
            <consortium name="EnsemblPlants"/>
        </authorList>
    </citation>
    <scope>IDENTIFICATION</scope>
</reference>
<feature type="binding site" evidence="12">
    <location>
        <position position="325"/>
    </location>
    <ligand>
        <name>Mg(2+)</name>
        <dbReference type="ChEBI" id="CHEBI:18420"/>
        <label>1</label>
        <note>catalytic</note>
    </ligand>
</feature>
<dbReference type="PROSITE" id="PS00629">
    <property type="entry name" value="IMP_1"/>
    <property type="match status" value="1"/>
</dbReference>
<evidence type="ECO:0000313" key="13">
    <source>
        <dbReference type="EMBL" id="PNR50849.1"/>
    </source>
</evidence>
<dbReference type="InterPro" id="IPR051090">
    <property type="entry name" value="Inositol_monoP_superfamily"/>
</dbReference>
<dbReference type="InterPro" id="IPR000760">
    <property type="entry name" value="Inositol_monophosphatase-like"/>
</dbReference>
<feature type="binding site" evidence="12">
    <location>
        <position position="182"/>
    </location>
    <ligand>
        <name>Mg(2+)</name>
        <dbReference type="ChEBI" id="CHEBI:18420"/>
        <label>1</label>
        <note>catalytic</note>
    </ligand>
</feature>
<dbReference type="PANTHER" id="PTHR43200:SF6">
    <property type="entry name" value="3'(2'),5'-BISPHOSPHATE NUCLEOTIDASE"/>
    <property type="match status" value="1"/>
</dbReference>
<gene>
    <name evidence="14" type="primary">LOC112285229</name>
    <name evidence="13" type="ORF">PHYPA_010035</name>
</gene>
<evidence type="ECO:0000256" key="2">
    <source>
        <dbReference type="ARBA" id="ARBA00004970"/>
    </source>
</evidence>
<proteinExistence type="inferred from homology"/>
<dbReference type="GO" id="GO:0004401">
    <property type="term" value="F:histidinol-phosphatase activity"/>
    <property type="evidence" value="ECO:0007669"/>
    <property type="project" value="UniProtKB-EC"/>
</dbReference>
<evidence type="ECO:0000256" key="4">
    <source>
        <dbReference type="ARBA" id="ARBA00013085"/>
    </source>
</evidence>
<feature type="binding site" evidence="12">
    <location>
        <position position="200"/>
    </location>
    <ligand>
        <name>Mg(2+)</name>
        <dbReference type="ChEBI" id="CHEBI:18420"/>
        <label>1</label>
        <note>catalytic</note>
    </ligand>
</feature>
<dbReference type="RefSeq" id="XP_024381685.1">
    <property type="nucleotide sequence ID" value="XM_024525917.2"/>
</dbReference>
<comment type="catalytic activity">
    <reaction evidence="11">
        <text>L-histidinol phosphate + H2O = L-histidinol + phosphate</text>
        <dbReference type="Rhea" id="RHEA:14465"/>
        <dbReference type="ChEBI" id="CHEBI:15377"/>
        <dbReference type="ChEBI" id="CHEBI:43474"/>
        <dbReference type="ChEBI" id="CHEBI:57699"/>
        <dbReference type="ChEBI" id="CHEBI:57980"/>
        <dbReference type="EC" id="3.1.3.15"/>
    </reaction>
</comment>
<dbReference type="CDD" id="cd01641">
    <property type="entry name" value="Bacterial_IMPase_like_1"/>
    <property type="match status" value="1"/>
</dbReference>
<dbReference type="EMBL" id="ABEU02000007">
    <property type="protein sequence ID" value="PNR50849.1"/>
    <property type="molecule type" value="Genomic_DNA"/>
</dbReference>
<dbReference type="Gramene" id="Pp3c7_6620V3.2">
    <property type="protein sequence ID" value="Pp3c7_6620V3.2"/>
    <property type="gene ID" value="Pp3c7_6620"/>
</dbReference>
<evidence type="ECO:0000256" key="6">
    <source>
        <dbReference type="ARBA" id="ARBA00022723"/>
    </source>
</evidence>
<accession>A0A2K1KAQ7</accession>
<feature type="binding site" evidence="12">
    <location>
        <position position="203"/>
    </location>
    <ligand>
        <name>Mg(2+)</name>
        <dbReference type="ChEBI" id="CHEBI:18420"/>
        <label>1</label>
        <note>catalytic</note>
    </ligand>
</feature>
<organism evidence="13">
    <name type="scientific">Physcomitrium patens</name>
    <name type="common">Spreading-leaved earth moss</name>
    <name type="synonym">Physcomitrella patens</name>
    <dbReference type="NCBI Taxonomy" id="3218"/>
    <lineage>
        <taxon>Eukaryota</taxon>
        <taxon>Viridiplantae</taxon>
        <taxon>Streptophyta</taxon>
        <taxon>Embryophyta</taxon>
        <taxon>Bryophyta</taxon>
        <taxon>Bryophytina</taxon>
        <taxon>Bryopsida</taxon>
        <taxon>Funariidae</taxon>
        <taxon>Funariales</taxon>
        <taxon>Funariaceae</taxon>
        <taxon>Physcomitrium</taxon>
    </lineage>
</organism>
<dbReference type="FunFam" id="3.40.190.80:FF:000013">
    <property type="entry name" value="Inositol monophosphatase"/>
    <property type="match status" value="1"/>
</dbReference>
<evidence type="ECO:0000256" key="7">
    <source>
        <dbReference type="ARBA" id="ARBA00022801"/>
    </source>
</evidence>
<evidence type="ECO:0000256" key="12">
    <source>
        <dbReference type="PIRSR" id="PIRSR600760-2"/>
    </source>
</evidence>
<sequence length="387" mass="41943">MYTAVRTIRRKALVGFARQRELHGVSAPRDGVRTLAEELSSGVRASSSIVDDTVPSKRFYVTDAPGKPTVFHATRQQERLSSTLAGEVPKLAPVTTRSEHSAAVAVDDEKGYESSSSMEDFVEVGHKLADAARAITVKYFRRGFQIIDKEDLSPVTVADRETEAAMCSIITRHFPGHAIFGEEGGLTMPEGGSDYVWVLDPIDGTKSFITGKPVFGTLISLLHKGSPVLGIIDQPVLGERWVGVKGQATTLNGRRVRTRSSTALLKDAYLYTTSPHMFTGQTEDAFVRVRNEVKIPLYGCDCYAYGLLSSGHVDVIIEHGLKPYDYLALVPVVEGAGGTITNWSGESLKWLPEIGEHSIGVLAAGTRSLHKSALSHLIGVQQSCAMT</sequence>
<dbReference type="Proteomes" id="UP000006727">
    <property type="component" value="Chromosome 7"/>
</dbReference>
<dbReference type="GeneID" id="112285229"/>
<evidence type="ECO:0000256" key="3">
    <source>
        <dbReference type="ARBA" id="ARBA00009759"/>
    </source>
</evidence>
<dbReference type="FunFam" id="3.30.540.10:FF:000021">
    <property type="entry name" value="Inositol monophosphatase"/>
    <property type="match status" value="1"/>
</dbReference>
<evidence type="ECO:0000313" key="14">
    <source>
        <dbReference type="EnsemblPlants" id="Pp3c7_6620V3.1"/>
    </source>
</evidence>
<dbReference type="SUPFAM" id="SSF56655">
    <property type="entry name" value="Carbohydrate phosphatase"/>
    <property type="match status" value="1"/>
</dbReference>
<dbReference type="OrthoDB" id="10254945at2759"/>
<protein>
    <recommendedName>
        <fullName evidence="4">histidinol-phosphatase</fullName>
        <ecNumber evidence="4">3.1.3.15</ecNumber>
    </recommendedName>
    <alternativeName>
        <fullName evidence="10">Histidinol-phosphate phosphatase</fullName>
    </alternativeName>
</protein>
<dbReference type="EnsemblPlants" id="Pp3c7_6620V3.1">
    <property type="protein sequence ID" value="Pp3c7_6620V3.1"/>
    <property type="gene ID" value="Pp3c7_6620"/>
</dbReference>
<keyword evidence="15" id="KW-1185">Reference proteome</keyword>
<dbReference type="Gramene" id="Pp3c7_6620V3.1">
    <property type="protein sequence ID" value="Pp3c7_6620V3.1"/>
    <property type="gene ID" value="Pp3c7_6620"/>
</dbReference>